<dbReference type="KEGG" id="cam:101488691"/>
<dbReference type="RefSeq" id="XP_004489155.1">
    <property type="nucleotide sequence ID" value="XM_004489098.2"/>
</dbReference>
<evidence type="ECO:0000256" key="3">
    <source>
        <dbReference type="ARBA" id="ARBA00004771"/>
    </source>
</evidence>
<dbReference type="InterPro" id="IPR045034">
    <property type="entry name" value="O-acyltransferase_WSD1-like"/>
</dbReference>
<comment type="similarity">
    <text evidence="8">In the N-terminal section; belongs to the long-chain O-acyltransferase family.</text>
</comment>
<evidence type="ECO:0000256" key="5">
    <source>
        <dbReference type="ARBA" id="ARBA00022679"/>
    </source>
</evidence>
<keyword evidence="7" id="KW-0012">Acyltransferase</keyword>
<dbReference type="InterPro" id="IPR004255">
    <property type="entry name" value="O-acyltransferase_WSD1_N"/>
</dbReference>
<evidence type="ECO:0000256" key="4">
    <source>
        <dbReference type="ARBA" id="ARBA00005189"/>
    </source>
</evidence>
<evidence type="ECO:0000313" key="14">
    <source>
        <dbReference type="RefSeq" id="XP_004489155.1"/>
    </source>
</evidence>
<evidence type="ECO:0000256" key="10">
    <source>
        <dbReference type="ARBA" id="ARBA00048109"/>
    </source>
</evidence>
<comment type="subcellular location">
    <subcellularLocation>
        <location evidence="1">Cell membrane</location>
        <topology evidence="1">Single-pass membrane protein</topology>
    </subcellularLocation>
    <subcellularLocation>
        <location evidence="2">Endoplasmic reticulum membrane</location>
    </subcellularLocation>
</comment>
<dbReference type="PANTHER" id="PTHR31650:SF29">
    <property type="entry name" value="O-ACYLTRANSFERASE WSD1-LIKE PROTEIN"/>
    <property type="match status" value="1"/>
</dbReference>
<dbReference type="GO" id="GO:0019432">
    <property type="term" value="P:triglyceride biosynthetic process"/>
    <property type="evidence" value="ECO:0007669"/>
    <property type="project" value="UniProtKB-UniPathway"/>
</dbReference>
<comment type="pathway">
    <text evidence="3">Glycerolipid metabolism; triacylglycerol biosynthesis.</text>
</comment>
<feature type="domain" description="O-acyltransferase WSD1-like N-terminal" evidence="11">
    <location>
        <begin position="111"/>
        <end position="302"/>
    </location>
</feature>
<dbReference type="AlphaFoldDB" id="A0A1S2XGT3"/>
<comment type="catalytic activity">
    <reaction evidence="9">
        <text>a long chain fatty alcohol + a fatty acyl-CoA = a long-chain alcohol wax ester + CoA</text>
        <dbReference type="Rhea" id="RHEA:38443"/>
        <dbReference type="ChEBI" id="CHEBI:17135"/>
        <dbReference type="ChEBI" id="CHEBI:57287"/>
        <dbReference type="ChEBI" id="CHEBI:77636"/>
        <dbReference type="ChEBI" id="CHEBI:235323"/>
        <dbReference type="EC" id="2.3.1.75"/>
    </reaction>
</comment>
<dbReference type="InterPro" id="IPR009721">
    <property type="entry name" value="O-acyltransferase_WSD1_C"/>
</dbReference>
<comment type="pathway">
    <text evidence="4">Lipid metabolism.</text>
</comment>
<evidence type="ECO:0000256" key="8">
    <source>
        <dbReference type="ARBA" id="ARBA00024360"/>
    </source>
</evidence>
<proteinExistence type="inferred from homology"/>
<keyword evidence="13" id="KW-1185">Reference proteome</keyword>
<evidence type="ECO:0000256" key="2">
    <source>
        <dbReference type="ARBA" id="ARBA00004586"/>
    </source>
</evidence>
<dbReference type="Pfam" id="PF06974">
    <property type="entry name" value="WS_DGAT_C"/>
    <property type="match status" value="1"/>
</dbReference>
<evidence type="ECO:0000256" key="7">
    <source>
        <dbReference type="ARBA" id="ARBA00023315"/>
    </source>
</evidence>
<name>A0A1S2XGT3_CICAR</name>
<dbReference type="GO" id="GO:0047196">
    <property type="term" value="F:long-chain-alcohol O-fatty-acyltransferase activity"/>
    <property type="evidence" value="ECO:0007669"/>
    <property type="project" value="UniProtKB-EC"/>
</dbReference>
<comment type="catalytic activity">
    <reaction evidence="10">
        <text>an acyl-CoA + a 1,2-diacyl-sn-glycerol = a triacyl-sn-glycerol + CoA</text>
        <dbReference type="Rhea" id="RHEA:10868"/>
        <dbReference type="ChEBI" id="CHEBI:17815"/>
        <dbReference type="ChEBI" id="CHEBI:57287"/>
        <dbReference type="ChEBI" id="CHEBI:58342"/>
        <dbReference type="ChEBI" id="CHEBI:64615"/>
        <dbReference type="EC" id="2.3.1.20"/>
    </reaction>
</comment>
<dbReference type="UniPathway" id="UPA00282"/>
<dbReference type="Proteomes" id="UP000087171">
    <property type="component" value="Chromosome Ca2"/>
</dbReference>
<sequence>MIICLFVHTITYPNFLSFDLPIYSSISFSLNYHTLIIFYFCIMELEREEQLEEPVSPIGQYFNSSVLCLYIIGVLEFEVPIDDLQTFSLLQDVFLPISPRFSSIMIQDKNGEKRWKQVDVNLKDHVKTPIFSKGKTLEFYEKCFVDYLSTIAMEQLPQERPLWEVHIVNYPTSDSLGTIIFKLHHALGDGYSLMGALLSCLQRADDSSLPLSFPSLRPSKSESSSKSIWIRFSRTMSSVFNTASDFGWSVLKSSIIDDDKTPIRFGDEGADFQPISISSIAFSIDHIKDIKSRLGVTLNDVVTGIVFYGTRLYMQNLDSKSKTANSTALVLLNTRNIEGYQSIDEMLNTKKTKGPWGNKISFLHVPIPKLNGSNISNPLEFIWDTHNIIKRKKQSLGVALTGTLLDIEGKFRGQEAVAKHIRRTITNSSAVVTNLVGPIQKMSLANHPVKGFYFTLAGGPESLVISIMSYMEVVRVTLKTEKEFIDEQRLKSCMQSSFEMIFKAAKKIPHHTN</sequence>
<dbReference type="GO" id="GO:0005789">
    <property type="term" value="C:endoplasmic reticulum membrane"/>
    <property type="evidence" value="ECO:0007669"/>
    <property type="project" value="UniProtKB-SubCell"/>
</dbReference>
<dbReference type="GO" id="GO:0004144">
    <property type="term" value="F:diacylglycerol O-acyltransferase activity"/>
    <property type="evidence" value="ECO:0007669"/>
    <property type="project" value="UniProtKB-EC"/>
</dbReference>
<dbReference type="PaxDb" id="3827-XP_004489155.1"/>
<dbReference type="GO" id="GO:0005886">
    <property type="term" value="C:plasma membrane"/>
    <property type="evidence" value="ECO:0007669"/>
    <property type="project" value="UniProtKB-SubCell"/>
</dbReference>
<dbReference type="GeneID" id="101488691"/>
<dbReference type="STRING" id="3827.A0A1S2XGT3"/>
<dbReference type="OrthoDB" id="619536at2759"/>
<protein>
    <submittedName>
        <fullName evidence="14">O-acyltransferase WSD1-like</fullName>
    </submittedName>
</protein>
<dbReference type="PANTHER" id="PTHR31650">
    <property type="entry name" value="O-ACYLTRANSFERASE (WSD1-LIKE) FAMILY PROTEIN"/>
    <property type="match status" value="1"/>
</dbReference>
<keyword evidence="6" id="KW-0256">Endoplasmic reticulum</keyword>
<reference evidence="14" key="2">
    <citation type="submission" date="2025-08" db="UniProtKB">
        <authorList>
            <consortium name="RefSeq"/>
        </authorList>
    </citation>
    <scope>IDENTIFICATION</scope>
    <source>
        <tissue evidence="14">Etiolated seedlings</tissue>
    </source>
</reference>
<feature type="domain" description="O-acyltransferase WSD1 C-terminal" evidence="12">
    <location>
        <begin position="356"/>
        <end position="501"/>
    </location>
</feature>
<dbReference type="eggNOG" id="ENOG502QSH5">
    <property type="taxonomic scope" value="Eukaryota"/>
</dbReference>
<organism evidence="13 14">
    <name type="scientific">Cicer arietinum</name>
    <name type="common">Chickpea</name>
    <name type="synonym">Garbanzo</name>
    <dbReference type="NCBI Taxonomy" id="3827"/>
    <lineage>
        <taxon>Eukaryota</taxon>
        <taxon>Viridiplantae</taxon>
        <taxon>Streptophyta</taxon>
        <taxon>Embryophyta</taxon>
        <taxon>Tracheophyta</taxon>
        <taxon>Spermatophyta</taxon>
        <taxon>Magnoliopsida</taxon>
        <taxon>eudicotyledons</taxon>
        <taxon>Gunneridae</taxon>
        <taxon>Pentapetalae</taxon>
        <taxon>rosids</taxon>
        <taxon>fabids</taxon>
        <taxon>Fabales</taxon>
        <taxon>Fabaceae</taxon>
        <taxon>Papilionoideae</taxon>
        <taxon>50 kb inversion clade</taxon>
        <taxon>NPAAA clade</taxon>
        <taxon>Hologalegina</taxon>
        <taxon>IRL clade</taxon>
        <taxon>Cicereae</taxon>
        <taxon>Cicer</taxon>
    </lineage>
</organism>
<evidence type="ECO:0000256" key="6">
    <source>
        <dbReference type="ARBA" id="ARBA00022824"/>
    </source>
</evidence>
<evidence type="ECO:0000256" key="1">
    <source>
        <dbReference type="ARBA" id="ARBA00004162"/>
    </source>
</evidence>
<reference evidence="13" key="1">
    <citation type="journal article" date="2013" name="Nat. Biotechnol.">
        <title>Draft genome sequence of chickpea (Cicer arietinum) provides a resource for trait improvement.</title>
        <authorList>
            <person name="Varshney R.K."/>
            <person name="Song C."/>
            <person name="Saxena R.K."/>
            <person name="Azam S."/>
            <person name="Yu S."/>
            <person name="Sharpe A.G."/>
            <person name="Cannon S."/>
            <person name="Baek J."/>
            <person name="Rosen B.D."/>
            <person name="Tar'an B."/>
            <person name="Millan T."/>
            <person name="Zhang X."/>
            <person name="Ramsay L.D."/>
            <person name="Iwata A."/>
            <person name="Wang Y."/>
            <person name="Nelson W."/>
            <person name="Farmer A.D."/>
            <person name="Gaur P.M."/>
            <person name="Soderlund C."/>
            <person name="Penmetsa R.V."/>
            <person name="Xu C."/>
            <person name="Bharti A.K."/>
            <person name="He W."/>
            <person name="Winter P."/>
            <person name="Zhao S."/>
            <person name="Hane J.K."/>
            <person name="Carrasquilla-Garcia N."/>
            <person name="Condie J.A."/>
            <person name="Upadhyaya H.D."/>
            <person name="Luo M.C."/>
            <person name="Thudi M."/>
            <person name="Gowda C.L."/>
            <person name="Singh N.P."/>
            <person name="Lichtenzveig J."/>
            <person name="Gali K.K."/>
            <person name="Rubio J."/>
            <person name="Nadarajan N."/>
            <person name="Dolezel J."/>
            <person name="Bansal K.C."/>
            <person name="Xu X."/>
            <person name="Edwards D."/>
            <person name="Zhang G."/>
            <person name="Kahl G."/>
            <person name="Gil J."/>
            <person name="Singh K.B."/>
            <person name="Datta S.K."/>
            <person name="Jackson S.A."/>
            <person name="Wang J."/>
            <person name="Cook D.R."/>
        </authorList>
    </citation>
    <scope>NUCLEOTIDE SEQUENCE [LARGE SCALE GENOMIC DNA]</scope>
    <source>
        <strain evidence="13">cv. CDC Frontier</strain>
    </source>
</reference>
<keyword evidence="5" id="KW-0808">Transferase</keyword>
<gene>
    <name evidence="14" type="primary">LOC101488691</name>
</gene>
<evidence type="ECO:0000313" key="13">
    <source>
        <dbReference type="Proteomes" id="UP000087171"/>
    </source>
</evidence>
<evidence type="ECO:0000259" key="12">
    <source>
        <dbReference type="Pfam" id="PF06974"/>
    </source>
</evidence>
<evidence type="ECO:0000256" key="9">
    <source>
        <dbReference type="ARBA" id="ARBA00047604"/>
    </source>
</evidence>
<accession>A0A1S2XGT3</accession>
<dbReference type="Pfam" id="PF03007">
    <property type="entry name" value="WS_DGAT_cat"/>
    <property type="match status" value="1"/>
</dbReference>
<evidence type="ECO:0000259" key="11">
    <source>
        <dbReference type="Pfam" id="PF03007"/>
    </source>
</evidence>